<evidence type="ECO:0000313" key="5">
    <source>
        <dbReference type="EMBL" id="QPP08790.1"/>
    </source>
</evidence>
<proteinExistence type="inferred from homology"/>
<evidence type="ECO:0000313" key="6">
    <source>
        <dbReference type="Proteomes" id="UP000595046"/>
    </source>
</evidence>
<protein>
    <submittedName>
        <fullName evidence="5">Glycosyl hydrolase</fullName>
    </submittedName>
</protein>
<dbReference type="InterPro" id="IPR017853">
    <property type="entry name" value="GH"/>
</dbReference>
<dbReference type="RefSeq" id="WP_197352575.1">
    <property type="nucleotide sequence ID" value="NZ_CP048882.1"/>
</dbReference>
<dbReference type="GO" id="GO:0005975">
    <property type="term" value="P:carbohydrate metabolic process"/>
    <property type="evidence" value="ECO:0007669"/>
    <property type="project" value="InterPro"/>
</dbReference>
<reference evidence="6" key="1">
    <citation type="submission" date="2020-02" db="EMBL/GenBank/DDBJ databases">
        <title>Streptomyces sp. ASO4wet.</title>
        <authorList>
            <person name="Risdian C."/>
            <person name="Landwehr W."/>
            <person name="Schupp P."/>
            <person name="Wink J."/>
        </authorList>
    </citation>
    <scope>NUCLEOTIDE SEQUENCE [LARGE SCALE GENOMIC DNA]</scope>
    <source>
        <strain evidence="6">ASO4wet</strain>
    </source>
</reference>
<feature type="domain" description="Glycoside hydrolase 35 catalytic" evidence="3">
    <location>
        <begin position="63"/>
        <end position="235"/>
    </location>
</feature>
<dbReference type="InterPro" id="IPR054746">
    <property type="entry name" value="GLMA-like_second"/>
</dbReference>
<sequence length="857" mass="91670">MTSHPADMRRRAVIGGAGALAVAAAGGTGLGDTPAFAATATGGARPEKPTASGPSVSYDRKRLLIDGEPVLVLAGEIHYFRLERSDWQSRLDLAKEAGLNTIATYIPWMWHETAGGSIDVTGRTRKERDLGAFLDLCIDNGFHVIARPGPFTMAELKGEGVPRRVREEHPEIVPKGWDGSKDTAQTIDYLAPAFLKEVRRWYDAVIPVIAKRKHRKGKHGVIACQLDNEIGMLPWVSNHPALTDGTLKAFNTWLDETYGSKLGERYPFADKPADERDAAIRAPKDSYAAALMHDLGAFTRGRFARYVGALRKSAEGNGLKGIPFLINIHGTSDGGARKFPIGISQLMETWSGEQGIFAGSDFYLGGLTVKNVTDLYLINAFTESVQNADQPLSALEFDAGHADYGDNLDNQEDAESGDLKTRLCLAQGVKMINYYLFAGGFNPRLDKPVGDGNDRIGITGERHGFSAPVDPEGRRNLSYEPLKETVHAVGGLAGALADMVPEYDDLALGFVPDHYLTEYHPPGRASVDAILSDIEEIRGFGPRGALSRAMLLGGFRYRALDLQSGRLDPSRTPVLALATGKNLATKVQRELVRYLEAGGKLLLSGRVPEEDMAGKASAELRDALGLKVGKTLTDADRFWLSATSHGWAAPRAEIRVAKAQLCTPSKGATVLREVSTGKGCGFDIPVGKGRAVVITTDYRCDLDFWRSALKALGASPAITHSTTDPGLFLLTTRAVGGNDGGGAGRLLHALNVTSGLDQEFTVSEKGKALFGGEKLRIPGRSGAMLPLGLEAGGGRIAYATAEITGMEKGRVTFRAVGGTDSVVAVDGGAGCQGAKSSREGGRTVLRVQRPEFTVHLG</sequence>
<name>A0A7T1T9F5_9ACTN</name>
<feature type="domain" description="GLMA-like second" evidence="4">
    <location>
        <begin position="546"/>
        <end position="633"/>
    </location>
</feature>
<accession>A0A7T1T9F5</accession>
<dbReference type="InterPro" id="IPR001944">
    <property type="entry name" value="Glycoside_Hdrlase_35"/>
</dbReference>
<dbReference type="InterPro" id="IPR031330">
    <property type="entry name" value="Gly_Hdrlase_35_cat"/>
</dbReference>
<dbReference type="Gene3D" id="3.20.20.80">
    <property type="entry name" value="Glycosidases"/>
    <property type="match status" value="1"/>
</dbReference>
<dbReference type="Pfam" id="PF01301">
    <property type="entry name" value="Glyco_hydro_35"/>
    <property type="match status" value="1"/>
</dbReference>
<gene>
    <name evidence="5" type="ORF">G4Z16_22960</name>
</gene>
<dbReference type="EMBL" id="CP048882">
    <property type="protein sequence ID" value="QPP08790.1"/>
    <property type="molecule type" value="Genomic_DNA"/>
</dbReference>
<evidence type="ECO:0000256" key="2">
    <source>
        <dbReference type="RuleBase" id="RU003679"/>
    </source>
</evidence>
<dbReference type="Proteomes" id="UP000595046">
    <property type="component" value="Chromosome"/>
</dbReference>
<dbReference type="InterPro" id="IPR029062">
    <property type="entry name" value="Class_I_gatase-like"/>
</dbReference>
<evidence type="ECO:0000256" key="1">
    <source>
        <dbReference type="ARBA" id="ARBA00009809"/>
    </source>
</evidence>
<dbReference type="AlphaFoldDB" id="A0A7T1T9F5"/>
<dbReference type="PANTHER" id="PTHR23421">
    <property type="entry name" value="BETA-GALACTOSIDASE RELATED"/>
    <property type="match status" value="1"/>
</dbReference>
<dbReference type="PRINTS" id="PR00742">
    <property type="entry name" value="GLHYDRLASE35"/>
</dbReference>
<dbReference type="Gene3D" id="3.40.50.880">
    <property type="match status" value="1"/>
</dbReference>
<evidence type="ECO:0000259" key="4">
    <source>
        <dbReference type="Pfam" id="PF22369"/>
    </source>
</evidence>
<dbReference type="InterPro" id="IPR006311">
    <property type="entry name" value="TAT_signal"/>
</dbReference>
<keyword evidence="6" id="KW-1185">Reference proteome</keyword>
<dbReference type="SUPFAM" id="SSF51445">
    <property type="entry name" value="(Trans)glycosidases"/>
    <property type="match status" value="1"/>
</dbReference>
<comment type="similarity">
    <text evidence="1 2">Belongs to the glycosyl hydrolase 35 family.</text>
</comment>
<dbReference type="Pfam" id="PF22369">
    <property type="entry name" value="GLMA_2nd"/>
    <property type="match status" value="1"/>
</dbReference>
<organism evidence="5 6">
    <name type="scientific">Streptomyces bathyalis</name>
    <dbReference type="NCBI Taxonomy" id="2710756"/>
    <lineage>
        <taxon>Bacteria</taxon>
        <taxon>Bacillati</taxon>
        <taxon>Actinomycetota</taxon>
        <taxon>Actinomycetes</taxon>
        <taxon>Kitasatosporales</taxon>
        <taxon>Streptomycetaceae</taxon>
        <taxon>Streptomyces</taxon>
    </lineage>
</organism>
<dbReference type="KEGG" id="sbat:G4Z16_22960"/>
<keyword evidence="5" id="KW-0378">Hydrolase</keyword>
<dbReference type="GO" id="GO:0004553">
    <property type="term" value="F:hydrolase activity, hydrolyzing O-glycosyl compounds"/>
    <property type="evidence" value="ECO:0007669"/>
    <property type="project" value="InterPro"/>
</dbReference>
<dbReference type="PROSITE" id="PS51318">
    <property type="entry name" value="TAT"/>
    <property type="match status" value="1"/>
</dbReference>
<evidence type="ECO:0000259" key="3">
    <source>
        <dbReference type="Pfam" id="PF01301"/>
    </source>
</evidence>